<keyword evidence="2" id="KW-1185">Reference proteome</keyword>
<name>A0AAQ4EIP2_AMBAM</name>
<protein>
    <submittedName>
        <fullName evidence="1">Uncharacterized protein</fullName>
    </submittedName>
</protein>
<accession>A0AAQ4EIP2</accession>
<reference evidence="1 2" key="1">
    <citation type="journal article" date="2023" name="Arcadia Sci">
        <title>De novo assembly of a long-read Amblyomma americanum tick genome.</title>
        <authorList>
            <person name="Chou S."/>
            <person name="Poskanzer K.E."/>
            <person name="Rollins M."/>
            <person name="Thuy-Boun P.S."/>
        </authorList>
    </citation>
    <scope>NUCLEOTIDE SEQUENCE [LARGE SCALE GENOMIC DNA]</scope>
    <source>
        <strain evidence="1">F_SG_1</strain>
        <tissue evidence="1">Salivary glands</tissue>
    </source>
</reference>
<gene>
    <name evidence="1" type="ORF">V5799_010788</name>
</gene>
<dbReference type="EMBL" id="JARKHS020015153">
    <property type="protein sequence ID" value="KAK8774676.1"/>
    <property type="molecule type" value="Genomic_DNA"/>
</dbReference>
<proteinExistence type="predicted"/>
<organism evidence="1 2">
    <name type="scientific">Amblyomma americanum</name>
    <name type="common">Lone star tick</name>
    <dbReference type="NCBI Taxonomy" id="6943"/>
    <lineage>
        <taxon>Eukaryota</taxon>
        <taxon>Metazoa</taxon>
        <taxon>Ecdysozoa</taxon>
        <taxon>Arthropoda</taxon>
        <taxon>Chelicerata</taxon>
        <taxon>Arachnida</taxon>
        <taxon>Acari</taxon>
        <taxon>Parasitiformes</taxon>
        <taxon>Ixodida</taxon>
        <taxon>Ixodoidea</taxon>
        <taxon>Ixodidae</taxon>
        <taxon>Amblyomminae</taxon>
        <taxon>Amblyomma</taxon>
    </lineage>
</organism>
<evidence type="ECO:0000313" key="2">
    <source>
        <dbReference type="Proteomes" id="UP001321473"/>
    </source>
</evidence>
<comment type="caution">
    <text evidence="1">The sequence shown here is derived from an EMBL/GenBank/DDBJ whole genome shotgun (WGS) entry which is preliminary data.</text>
</comment>
<sequence>MQQRPMFFCFLVQTNLLASDGEGKKFFKRLEAPTSTVHSQGSVNGKTALRARFTADHEGNVHRPQFPPCRILGHSIFRQAFFFL</sequence>
<evidence type="ECO:0000313" key="1">
    <source>
        <dbReference type="EMBL" id="KAK8774676.1"/>
    </source>
</evidence>
<dbReference type="Proteomes" id="UP001321473">
    <property type="component" value="Unassembled WGS sequence"/>
</dbReference>
<dbReference type="AlphaFoldDB" id="A0AAQ4EIP2"/>